<dbReference type="Proteomes" id="UP000823909">
    <property type="component" value="Unassembled WGS sequence"/>
</dbReference>
<evidence type="ECO:0000313" key="3">
    <source>
        <dbReference type="Proteomes" id="UP000823909"/>
    </source>
</evidence>
<dbReference type="EMBL" id="DWUU01000033">
    <property type="protein sequence ID" value="HJD42400.1"/>
    <property type="molecule type" value="Genomic_DNA"/>
</dbReference>
<organism evidence="2 3">
    <name type="scientific">Candidatus Mediterraneibacter quadrami</name>
    <dbReference type="NCBI Taxonomy" id="2838684"/>
    <lineage>
        <taxon>Bacteria</taxon>
        <taxon>Bacillati</taxon>
        <taxon>Bacillota</taxon>
        <taxon>Clostridia</taxon>
        <taxon>Lachnospirales</taxon>
        <taxon>Lachnospiraceae</taxon>
        <taxon>Mediterraneibacter</taxon>
    </lineage>
</organism>
<dbReference type="InterPro" id="IPR002686">
    <property type="entry name" value="Transposase_17"/>
</dbReference>
<dbReference type="PANTHER" id="PTHR34322:SF2">
    <property type="entry name" value="TRANSPOSASE IS200-LIKE DOMAIN-CONTAINING PROTEIN"/>
    <property type="match status" value="1"/>
</dbReference>
<dbReference type="GO" id="GO:0004803">
    <property type="term" value="F:transposase activity"/>
    <property type="evidence" value="ECO:0007669"/>
    <property type="project" value="InterPro"/>
</dbReference>
<dbReference type="SMART" id="SM01321">
    <property type="entry name" value="Y1_Tnp"/>
    <property type="match status" value="1"/>
</dbReference>
<feature type="domain" description="Transposase IS200-like" evidence="1">
    <location>
        <begin position="10"/>
        <end position="123"/>
    </location>
</feature>
<dbReference type="InterPro" id="IPR036515">
    <property type="entry name" value="Transposase_17_sf"/>
</dbReference>
<dbReference type="Pfam" id="PF01797">
    <property type="entry name" value="Y1_Tnp"/>
    <property type="match status" value="1"/>
</dbReference>
<dbReference type="GO" id="GO:0003677">
    <property type="term" value="F:DNA binding"/>
    <property type="evidence" value="ECO:0007669"/>
    <property type="project" value="InterPro"/>
</dbReference>
<sequence length="255" mass="30693">MPRTARRKSTTDFYHVIARGINKEAIFNQKREKNNFLRLLKKRLKDQDIEIYAYVIMSTHFHILIHVDLKLLSHFMASVLAEFAEYYNYKHNRNGHVFQDRFCSECVETEQYFWNCMRYIHMNPVHAKIVKNPVNYQFSSLKEYAAEKDHILHPKAIKLYKSKFGDFEESLEFHDRGQKQVFIDVPWEVEAQRNRAALIYLNQEANRKNMEEPRIILEDKKLREEYKALLRKELKISKAETERLYRGVKSCIINK</sequence>
<dbReference type="GO" id="GO:0006313">
    <property type="term" value="P:DNA transposition"/>
    <property type="evidence" value="ECO:0007669"/>
    <property type="project" value="InterPro"/>
</dbReference>
<name>A0A9D2REP0_9FIRM</name>
<dbReference type="PANTHER" id="PTHR34322">
    <property type="entry name" value="TRANSPOSASE, Y1_TNP DOMAIN-CONTAINING"/>
    <property type="match status" value="1"/>
</dbReference>
<evidence type="ECO:0000313" key="2">
    <source>
        <dbReference type="EMBL" id="HJD42400.1"/>
    </source>
</evidence>
<dbReference type="Gene3D" id="3.30.70.1290">
    <property type="entry name" value="Transposase IS200-like"/>
    <property type="match status" value="1"/>
</dbReference>
<protein>
    <submittedName>
        <fullName evidence="2">Transposase</fullName>
    </submittedName>
</protein>
<reference evidence="2" key="1">
    <citation type="journal article" date="2021" name="PeerJ">
        <title>Extensive microbial diversity within the chicken gut microbiome revealed by metagenomics and culture.</title>
        <authorList>
            <person name="Gilroy R."/>
            <person name="Ravi A."/>
            <person name="Getino M."/>
            <person name="Pursley I."/>
            <person name="Horton D.L."/>
            <person name="Alikhan N.F."/>
            <person name="Baker D."/>
            <person name="Gharbi K."/>
            <person name="Hall N."/>
            <person name="Watson M."/>
            <person name="Adriaenssens E.M."/>
            <person name="Foster-Nyarko E."/>
            <person name="Jarju S."/>
            <person name="Secka A."/>
            <person name="Antonio M."/>
            <person name="Oren A."/>
            <person name="Chaudhuri R.R."/>
            <person name="La Ragione R."/>
            <person name="Hildebrand F."/>
            <person name="Pallen M.J."/>
        </authorList>
    </citation>
    <scope>NUCLEOTIDE SEQUENCE</scope>
    <source>
        <strain evidence="2">ChiBcec15-3976</strain>
    </source>
</reference>
<dbReference type="SUPFAM" id="SSF143422">
    <property type="entry name" value="Transposase IS200-like"/>
    <property type="match status" value="1"/>
</dbReference>
<gene>
    <name evidence="2" type="ORF">H9910_05270</name>
</gene>
<accession>A0A9D2REP0</accession>
<dbReference type="AlphaFoldDB" id="A0A9D2REP0"/>
<comment type="caution">
    <text evidence="2">The sequence shown here is derived from an EMBL/GenBank/DDBJ whole genome shotgun (WGS) entry which is preliminary data.</text>
</comment>
<proteinExistence type="predicted"/>
<reference evidence="2" key="2">
    <citation type="submission" date="2021-04" db="EMBL/GenBank/DDBJ databases">
        <authorList>
            <person name="Gilroy R."/>
        </authorList>
    </citation>
    <scope>NUCLEOTIDE SEQUENCE</scope>
    <source>
        <strain evidence="2">ChiBcec15-3976</strain>
    </source>
</reference>
<evidence type="ECO:0000259" key="1">
    <source>
        <dbReference type="SMART" id="SM01321"/>
    </source>
</evidence>